<gene>
    <name evidence="2" type="ORF">EWM64_g9413</name>
</gene>
<dbReference type="Pfam" id="PF13668">
    <property type="entry name" value="Ferritin_2"/>
    <property type="match status" value="1"/>
</dbReference>
<reference evidence="2 3" key="1">
    <citation type="submission" date="2019-02" db="EMBL/GenBank/DDBJ databases">
        <title>Genome sequencing of the rare red list fungi Hericium alpestre (H. flagellum).</title>
        <authorList>
            <person name="Buettner E."/>
            <person name="Kellner H."/>
        </authorList>
    </citation>
    <scope>NUCLEOTIDE SEQUENCE [LARGE SCALE GENOMIC DNA]</scope>
    <source>
        <strain evidence="2 3">DSM 108284</strain>
    </source>
</reference>
<dbReference type="InterPro" id="IPR009078">
    <property type="entry name" value="Ferritin-like_SF"/>
</dbReference>
<dbReference type="InterPro" id="IPR039254">
    <property type="entry name" value="Rds1"/>
</dbReference>
<dbReference type="SUPFAM" id="SSF47240">
    <property type="entry name" value="Ferritin-like"/>
    <property type="match status" value="1"/>
</dbReference>
<dbReference type="EMBL" id="SFCI01001992">
    <property type="protein sequence ID" value="TFY74599.1"/>
    <property type="molecule type" value="Genomic_DNA"/>
</dbReference>
<feature type="signal peptide" evidence="1">
    <location>
        <begin position="1"/>
        <end position="19"/>
    </location>
</feature>
<sequence length="313" mass="33567">MQFKVALASLAILATQVSAIPYRRWGADAYVDHPNITDTDILNFALTLENLENAFYWSGLQNFTQADFDAAGLAAPARGFYEQVALHEKFHIDNLTTILGDKAVQPCTYNFPVNGNISNFISLSDMFEVIGTSAYNGAAKFIKDPNVLQTAASILATEARQSAWINNAVRGGNPWSTAYETALDLDQAFSLAAGLIVECPSNNTAIPVQAFPPVTASPADAAPGSNLTLEFTLPSGANNTQLFATFLTGISPISVPLYDESPFTVTIPPTLEGFVFLVVTNSTQKTDDTVTVAGPLFLNFPFNSNNSLVTLAH</sequence>
<evidence type="ECO:0000313" key="2">
    <source>
        <dbReference type="EMBL" id="TFY74599.1"/>
    </source>
</evidence>
<feature type="chain" id="PRO_5021362012" description="Ferritin/DPS protein domain-containing protein" evidence="1">
    <location>
        <begin position="20"/>
        <end position="313"/>
    </location>
</feature>
<accession>A0A4Y9ZME7</accession>
<name>A0A4Y9ZME7_9AGAM</name>
<keyword evidence="3" id="KW-1185">Reference proteome</keyword>
<dbReference type="AlphaFoldDB" id="A0A4Y9ZME7"/>
<evidence type="ECO:0000256" key="1">
    <source>
        <dbReference type="SAM" id="SignalP"/>
    </source>
</evidence>
<evidence type="ECO:0008006" key="4">
    <source>
        <dbReference type="Google" id="ProtNLM"/>
    </source>
</evidence>
<dbReference type="STRING" id="135208.A0A4Y9ZME7"/>
<dbReference type="PANTHER" id="PTHR38705:SF1">
    <property type="entry name" value="PROTEIN RDS1"/>
    <property type="match status" value="1"/>
</dbReference>
<keyword evidence="1" id="KW-0732">Signal</keyword>
<protein>
    <recommendedName>
        <fullName evidence="4">Ferritin/DPS protein domain-containing protein</fullName>
    </recommendedName>
</protein>
<evidence type="ECO:0000313" key="3">
    <source>
        <dbReference type="Proteomes" id="UP000298061"/>
    </source>
</evidence>
<dbReference type="OrthoDB" id="1001765at2759"/>
<comment type="caution">
    <text evidence="2">The sequence shown here is derived from an EMBL/GenBank/DDBJ whole genome shotgun (WGS) entry which is preliminary data.</text>
</comment>
<proteinExistence type="predicted"/>
<dbReference type="PANTHER" id="PTHR38705">
    <property type="entry name" value="PROTEIN RDS1"/>
    <property type="match status" value="1"/>
</dbReference>
<organism evidence="2 3">
    <name type="scientific">Hericium alpestre</name>
    <dbReference type="NCBI Taxonomy" id="135208"/>
    <lineage>
        <taxon>Eukaryota</taxon>
        <taxon>Fungi</taxon>
        <taxon>Dikarya</taxon>
        <taxon>Basidiomycota</taxon>
        <taxon>Agaricomycotina</taxon>
        <taxon>Agaricomycetes</taxon>
        <taxon>Russulales</taxon>
        <taxon>Hericiaceae</taxon>
        <taxon>Hericium</taxon>
    </lineage>
</organism>
<dbReference type="Proteomes" id="UP000298061">
    <property type="component" value="Unassembled WGS sequence"/>
</dbReference>